<dbReference type="InterPro" id="IPR029063">
    <property type="entry name" value="SAM-dependent_MTases_sf"/>
</dbReference>
<dbReference type="EMBL" id="ASPP01000327">
    <property type="protein sequence ID" value="ETO36751.1"/>
    <property type="molecule type" value="Genomic_DNA"/>
</dbReference>
<feature type="non-terminal residue" evidence="3">
    <location>
        <position position="208"/>
    </location>
</feature>
<keyword evidence="1" id="KW-0732">Signal</keyword>
<dbReference type="AlphaFoldDB" id="X6PEW8"/>
<name>X6PEW8_RETFI</name>
<keyword evidence="4" id="KW-1185">Reference proteome</keyword>
<dbReference type="CDD" id="cd02440">
    <property type="entry name" value="AdoMet_MTases"/>
    <property type="match status" value="1"/>
</dbReference>
<evidence type="ECO:0000313" key="3">
    <source>
        <dbReference type="EMBL" id="ETO36751.1"/>
    </source>
</evidence>
<dbReference type="Proteomes" id="UP000023152">
    <property type="component" value="Unassembled WGS sequence"/>
</dbReference>
<feature type="signal peptide" evidence="1">
    <location>
        <begin position="1"/>
        <end position="20"/>
    </location>
</feature>
<evidence type="ECO:0000256" key="1">
    <source>
        <dbReference type="SAM" id="SignalP"/>
    </source>
</evidence>
<dbReference type="Gene3D" id="3.40.50.150">
    <property type="entry name" value="Vaccinia Virus protein VP39"/>
    <property type="match status" value="1"/>
</dbReference>
<dbReference type="Pfam" id="PF13847">
    <property type="entry name" value="Methyltransf_31"/>
    <property type="match status" value="1"/>
</dbReference>
<feature type="domain" description="Methyltransferase" evidence="2">
    <location>
        <begin position="107"/>
        <end position="199"/>
    </location>
</feature>
<dbReference type="InterPro" id="IPR025714">
    <property type="entry name" value="Methyltranfer_dom"/>
</dbReference>
<sequence length="208" mass="24216">MKVFVLLELVECFVVNTVYNFCWKQKGNPKQTKKMEQPFRSPNKYFFSTSAALIVLDLYRRQQRKPHAKALSPLDTKELKDVLSTPNKNNTGLPAYLSPKLEYYFQQNLKILDCGCSTGGLSLKLLKHENARVNIVGIDIVREFVQFAQKKQEKEIQKDKRMENCLFICGNAIELLKDQYQTNQFDIGFCILVLHDMPDRWPMNLLCE</sequence>
<comment type="caution">
    <text evidence="3">The sequence shown here is derived from an EMBL/GenBank/DDBJ whole genome shotgun (WGS) entry which is preliminary data.</text>
</comment>
<feature type="chain" id="PRO_5004976090" description="Methyltransferase domain-containing protein" evidence="1">
    <location>
        <begin position="21"/>
        <end position="208"/>
    </location>
</feature>
<dbReference type="SUPFAM" id="SSF53335">
    <property type="entry name" value="S-adenosyl-L-methionine-dependent methyltransferases"/>
    <property type="match status" value="1"/>
</dbReference>
<reference evidence="3 4" key="1">
    <citation type="journal article" date="2013" name="Curr. Biol.">
        <title>The Genome of the Foraminiferan Reticulomyxa filosa.</title>
        <authorList>
            <person name="Glockner G."/>
            <person name="Hulsmann N."/>
            <person name="Schleicher M."/>
            <person name="Noegel A.A."/>
            <person name="Eichinger L."/>
            <person name="Gallinger C."/>
            <person name="Pawlowski J."/>
            <person name="Sierra R."/>
            <person name="Euteneuer U."/>
            <person name="Pillet L."/>
            <person name="Moustafa A."/>
            <person name="Platzer M."/>
            <person name="Groth M."/>
            <person name="Szafranski K."/>
            <person name="Schliwa M."/>
        </authorList>
    </citation>
    <scope>NUCLEOTIDE SEQUENCE [LARGE SCALE GENOMIC DNA]</scope>
</reference>
<evidence type="ECO:0000313" key="4">
    <source>
        <dbReference type="Proteomes" id="UP000023152"/>
    </source>
</evidence>
<protein>
    <recommendedName>
        <fullName evidence="2">Methyltransferase domain-containing protein</fullName>
    </recommendedName>
</protein>
<accession>X6PEW8</accession>
<organism evidence="3 4">
    <name type="scientific">Reticulomyxa filosa</name>
    <dbReference type="NCBI Taxonomy" id="46433"/>
    <lineage>
        <taxon>Eukaryota</taxon>
        <taxon>Sar</taxon>
        <taxon>Rhizaria</taxon>
        <taxon>Retaria</taxon>
        <taxon>Foraminifera</taxon>
        <taxon>Monothalamids</taxon>
        <taxon>Reticulomyxidae</taxon>
        <taxon>Reticulomyxa</taxon>
    </lineage>
</organism>
<proteinExistence type="predicted"/>
<gene>
    <name evidence="3" type="ORF">RFI_00311</name>
</gene>
<evidence type="ECO:0000259" key="2">
    <source>
        <dbReference type="Pfam" id="PF13847"/>
    </source>
</evidence>